<dbReference type="InParanoid" id="A0A061DJE9"/>
<dbReference type="HOGENOM" id="CLU_2676028_0_0_1"/>
<dbReference type="Gramene" id="EOX92477">
    <property type="protein sequence ID" value="EOX92477"/>
    <property type="gene ID" value="TCM_001426"/>
</dbReference>
<evidence type="ECO:0000313" key="1">
    <source>
        <dbReference type="EMBL" id="EOX92477.1"/>
    </source>
</evidence>
<name>A0A061DJE9_THECC</name>
<proteinExistence type="predicted"/>
<dbReference type="EMBL" id="CM001879">
    <property type="protein sequence ID" value="EOX92477.1"/>
    <property type="molecule type" value="Genomic_DNA"/>
</dbReference>
<keyword evidence="2" id="KW-1185">Reference proteome</keyword>
<organism evidence="1 2">
    <name type="scientific">Theobroma cacao</name>
    <name type="common">Cacao</name>
    <name type="synonym">Cocoa</name>
    <dbReference type="NCBI Taxonomy" id="3641"/>
    <lineage>
        <taxon>Eukaryota</taxon>
        <taxon>Viridiplantae</taxon>
        <taxon>Streptophyta</taxon>
        <taxon>Embryophyta</taxon>
        <taxon>Tracheophyta</taxon>
        <taxon>Spermatophyta</taxon>
        <taxon>Magnoliopsida</taxon>
        <taxon>eudicotyledons</taxon>
        <taxon>Gunneridae</taxon>
        <taxon>Pentapetalae</taxon>
        <taxon>rosids</taxon>
        <taxon>malvids</taxon>
        <taxon>Malvales</taxon>
        <taxon>Malvaceae</taxon>
        <taxon>Byttnerioideae</taxon>
        <taxon>Theobroma</taxon>
    </lineage>
</organism>
<sequence length="75" mass="8240">MKQWPFPSILSLPEPSSLWKESLISATQSAFGIPCEISKPFTLELARKRAGEANSKPVVDPLLFDSAEPLTEPVD</sequence>
<accession>A0A061DJE9</accession>
<dbReference type="Proteomes" id="UP000026915">
    <property type="component" value="Chromosome 1"/>
</dbReference>
<gene>
    <name evidence="1" type="ORF">TCM_001426</name>
</gene>
<protein>
    <submittedName>
        <fullName evidence="1">Uncharacterized protein</fullName>
    </submittedName>
</protein>
<reference evidence="1 2" key="1">
    <citation type="journal article" date="2013" name="Genome Biol.">
        <title>The genome sequence of the most widely cultivated cacao type and its use to identify candidate genes regulating pod color.</title>
        <authorList>
            <person name="Motamayor J.C."/>
            <person name="Mockaitis K."/>
            <person name="Schmutz J."/>
            <person name="Haiminen N."/>
            <person name="Iii D.L."/>
            <person name="Cornejo O."/>
            <person name="Findley S.D."/>
            <person name="Zheng P."/>
            <person name="Utro F."/>
            <person name="Royaert S."/>
            <person name="Saski C."/>
            <person name="Jenkins J."/>
            <person name="Podicheti R."/>
            <person name="Zhao M."/>
            <person name="Scheffler B.E."/>
            <person name="Stack J.C."/>
            <person name="Feltus F.A."/>
            <person name="Mustiga G.M."/>
            <person name="Amores F."/>
            <person name="Phillips W."/>
            <person name="Marelli J.P."/>
            <person name="May G.D."/>
            <person name="Shapiro H."/>
            <person name="Ma J."/>
            <person name="Bustamante C.D."/>
            <person name="Schnell R.J."/>
            <person name="Main D."/>
            <person name="Gilbert D."/>
            <person name="Parida L."/>
            <person name="Kuhn D.N."/>
        </authorList>
    </citation>
    <scope>NUCLEOTIDE SEQUENCE [LARGE SCALE GENOMIC DNA]</scope>
    <source>
        <strain evidence="2">cv. Matina 1-6</strain>
    </source>
</reference>
<evidence type="ECO:0000313" key="2">
    <source>
        <dbReference type="Proteomes" id="UP000026915"/>
    </source>
</evidence>
<dbReference type="AlphaFoldDB" id="A0A061DJE9"/>